<organism evidence="1">
    <name type="scientific">Streptococcus salivarius</name>
    <dbReference type="NCBI Taxonomy" id="1304"/>
    <lineage>
        <taxon>Bacteria</taxon>
        <taxon>Bacillati</taxon>
        <taxon>Bacillota</taxon>
        <taxon>Bacilli</taxon>
        <taxon>Lactobacillales</taxon>
        <taxon>Streptococcaceae</taxon>
        <taxon>Streptococcus</taxon>
    </lineage>
</organism>
<dbReference type="AlphaFoldDB" id="H2D739"/>
<proteinExistence type="predicted"/>
<reference evidence="1" key="1">
    <citation type="journal article" date="2012" name="Appl. Environ. Microbiol.">
        <title>Salivaricin D, a Novel Intrinsically Trypsin-Resistant Lantibiotic from Streptococcus salivarius 5M6c Isolated from a Healthy Infant.</title>
        <authorList>
            <person name="Birri D.J."/>
            <person name="Brede D.A."/>
            <person name="Nes I.F."/>
        </authorList>
    </citation>
    <scope>NUCLEOTIDE SEQUENCE</scope>
    <source>
        <strain evidence="1">5M6c</strain>
    </source>
</reference>
<dbReference type="EMBL" id="JN564797">
    <property type="protein sequence ID" value="AEX55144.1"/>
    <property type="molecule type" value="Genomic_DNA"/>
</dbReference>
<sequence length="60" mass="6796">MIELTAHHESTNVMVRHNGSLKSLFLHGTIEEQEVVLNEASRRALIKQQEVIDLAESIDN</sequence>
<evidence type="ECO:0000313" key="1">
    <source>
        <dbReference type="EMBL" id="AEX55144.1"/>
    </source>
</evidence>
<name>H2D739_STRSL</name>
<accession>H2D739</accession>
<protein>
    <submittedName>
        <fullName evidence="1">Uncharacterized protein</fullName>
    </submittedName>
</protein>